<evidence type="ECO:0000256" key="1">
    <source>
        <dbReference type="SAM" id="MobiDB-lite"/>
    </source>
</evidence>
<dbReference type="Proteomes" id="UP000315017">
    <property type="component" value="Chromosome"/>
</dbReference>
<feature type="region of interest" description="Disordered" evidence="1">
    <location>
        <begin position="198"/>
        <end position="217"/>
    </location>
</feature>
<evidence type="ECO:0000313" key="2">
    <source>
        <dbReference type="EMBL" id="QDU30652.1"/>
    </source>
</evidence>
<name>A0A517YKA7_9BACT</name>
<sequence>MTSTTRTQRRYDHRLREMVCNSKNIDAAVRRGVPRSTARGWLAPTTTLPVVTLPAANHDNIHLQQQVLALRRRLDRLVSLLRLITLLLKVAGFSLANVRLPDGTATTRLLRAIDRSRSHFTLRAVLRMVGLSHTRYHAWSNETRCSLADQASCPRSSPQRLTRDEVNAIREMVTSDEYRHVPTGTLARLSADALLQRAPGAVADEDEDRPRKKRRRN</sequence>
<proteinExistence type="predicted"/>
<reference evidence="2 3" key="1">
    <citation type="submission" date="2019-02" db="EMBL/GenBank/DDBJ databases">
        <title>Deep-cultivation of Planctomycetes and their phenomic and genomic characterization uncovers novel biology.</title>
        <authorList>
            <person name="Wiegand S."/>
            <person name="Jogler M."/>
            <person name="Boedeker C."/>
            <person name="Pinto D."/>
            <person name="Vollmers J."/>
            <person name="Rivas-Marin E."/>
            <person name="Kohn T."/>
            <person name="Peeters S.H."/>
            <person name="Heuer A."/>
            <person name="Rast P."/>
            <person name="Oberbeckmann S."/>
            <person name="Bunk B."/>
            <person name="Jeske O."/>
            <person name="Meyerdierks A."/>
            <person name="Storesund J.E."/>
            <person name="Kallscheuer N."/>
            <person name="Luecker S."/>
            <person name="Lage O.M."/>
            <person name="Pohl T."/>
            <person name="Merkel B.J."/>
            <person name="Hornburger P."/>
            <person name="Mueller R.-W."/>
            <person name="Bruemmer F."/>
            <person name="Labrenz M."/>
            <person name="Spormann A.M."/>
            <person name="Op den Camp H."/>
            <person name="Overmann J."/>
            <person name="Amann R."/>
            <person name="Jetten M.S.M."/>
            <person name="Mascher T."/>
            <person name="Medema M.H."/>
            <person name="Devos D.P."/>
            <person name="Kaster A.-K."/>
            <person name="Ovreas L."/>
            <person name="Rohde M."/>
            <person name="Galperin M.Y."/>
            <person name="Jogler C."/>
        </authorList>
    </citation>
    <scope>NUCLEOTIDE SEQUENCE [LARGE SCALE GENOMIC DNA]</scope>
    <source>
        <strain evidence="2 3">ETA_A8</strain>
    </source>
</reference>
<evidence type="ECO:0000313" key="3">
    <source>
        <dbReference type="Proteomes" id="UP000315017"/>
    </source>
</evidence>
<keyword evidence="3" id="KW-1185">Reference proteome</keyword>
<protein>
    <submittedName>
        <fullName evidence="2">Uncharacterized protein</fullName>
    </submittedName>
</protein>
<accession>A0A517YKA7</accession>
<gene>
    <name evidence="2" type="ORF">ETAA8_57990</name>
</gene>
<dbReference type="AlphaFoldDB" id="A0A517YKA7"/>
<dbReference type="RefSeq" id="WP_145096483.1">
    <property type="nucleotide sequence ID" value="NZ_CP036274.1"/>
</dbReference>
<organism evidence="2 3">
    <name type="scientific">Anatilimnocola aggregata</name>
    <dbReference type="NCBI Taxonomy" id="2528021"/>
    <lineage>
        <taxon>Bacteria</taxon>
        <taxon>Pseudomonadati</taxon>
        <taxon>Planctomycetota</taxon>
        <taxon>Planctomycetia</taxon>
        <taxon>Pirellulales</taxon>
        <taxon>Pirellulaceae</taxon>
        <taxon>Anatilimnocola</taxon>
    </lineage>
</organism>
<dbReference type="EMBL" id="CP036274">
    <property type="protein sequence ID" value="QDU30652.1"/>
    <property type="molecule type" value="Genomic_DNA"/>
</dbReference>
<dbReference type="KEGG" id="aagg:ETAA8_57990"/>